<feature type="compositionally biased region" description="Basic and acidic residues" evidence="1">
    <location>
        <begin position="39"/>
        <end position="60"/>
    </location>
</feature>
<evidence type="ECO:0000313" key="3">
    <source>
        <dbReference type="Proteomes" id="UP001066276"/>
    </source>
</evidence>
<feature type="compositionally biased region" description="Basic and acidic residues" evidence="1">
    <location>
        <begin position="1"/>
        <end position="14"/>
    </location>
</feature>
<accession>A0AAV7TQQ8</accession>
<reference evidence="2" key="1">
    <citation type="journal article" date="2022" name="bioRxiv">
        <title>Sequencing and chromosome-scale assembly of the giantPleurodeles waltlgenome.</title>
        <authorList>
            <person name="Brown T."/>
            <person name="Elewa A."/>
            <person name="Iarovenko S."/>
            <person name="Subramanian E."/>
            <person name="Araus A.J."/>
            <person name="Petzold A."/>
            <person name="Susuki M."/>
            <person name="Suzuki K.-i.T."/>
            <person name="Hayashi T."/>
            <person name="Toyoda A."/>
            <person name="Oliveira C."/>
            <person name="Osipova E."/>
            <person name="Leigh N.D."/>
            <person name="Simon A."/>
            <person name="Yun M.H."/>
        </authorList>
    </citation>
    <scope>NUCLEOTIDE SEQUENCE</scope>
    <source>
        <strain evidence="2">20211129_DDA</strain>
        <tissue evidence="2">Liver</tissue>
    </source>
</reference>
<evidence type="ECO:0000313" key="2">
    <source>
        <dbReference type="EMBL" id="KAJ1178073.1"/>
    </source>
</evidence>
<proteinExistence type="predicted"/>
<name>A0AAV7TQQ8_PLEWA</name>
<dbReference type="Proteomes" id="UP001066276">
    <property type="component" value="Chromosome 3_2"/>
</dbReference>
<feature type="region of interest" description="Disordered" evidence="1">
    <location>
        <begin position="1"/>
        <end position="64"/>
    </location>
</feature>
<dbReference type="EMBL" id="JANPWB010000006">
    <property type="protein sequence ID" value="KAJ1178073.1"/>
    <property type="molecule type" value="Genomic_DNA"/>
</dbReference>
<dbReference type="AlphaFoldDB" id="A0AAV7TQQ8"/>
<protein>
    <submittedName>
        <fullName evidence="2">Uncharacterized protein</fullName>
    </submittedName>
</protein>
<sequence>MKRDDGRNAGKENADGGTAETERETEEESTKQLQTSAEDSDRGRDPGNWRTQEPTKETTKLRHVPGGAWLSKKLDFQAKEFVVDGELVAVEPGDDF</sequence>
<gene>
    <name evidence="2" type="ORF">NDU88_003322</name>
</gene>
<comment type="caution">
    <text evidence="2">The sequence shown here is derived from an EMBL/GenBank/DDBJ whole genome shotgun (WGS) entry which is preliminary data.</text>
</comment>
<keyword evidence="3" id="KW-1185">Reference proteome</keyword>
<evidence type="ECO:0000256" key="1">
    <source>
        <dbReference type="SAM" id="MobiDB-lite"/>
    </source>
</evidence>
<organism evidence="2 3">
    <name type="scientific">Pleurodeles waltl</name>
    <name type="common">Iberian ribbed newt</name>
    <dbReference type="NCBI Taxonomy" id="8319"/>
    <lineage>
        <taxon>Eukaryota</taxon>
        <taxon>Metazoa</taxon>
        <taxon>Chordata</taxon>
        <taxon>Craniata</taxon>
        <taxon>Vertebrata</taxon>
        <taxon>Euteleostomi</taxon>
        <taxon>Amphibia</taxon>
        <taxon>Batrachia</taxon>
        <taxon>Caudata</taxon>
        <taxon>Salamandroidea</taxon>
        <taxon>Salamandridae</taxon>
        <taxon>Pleurodelinae</taxon>
        <taxon>Pleurodeles</taxon>
    </lineage>
</organism>